<comment type="caution">
    <text evidence="8">The sequence shown here is derived from an EMBL/GenBank/DDBJ whole genome shotgun (WGS) entry which is preliminary data.</text>
</comment>
<comment type="subunit">
    <text evidence="7">Homodimer.</text>
</comment>
<gene>
    <name evidence="7" type="primary">pdxA</name>
    <name evidence="8" type="ORF">MMIC_P0915</name>
</gene>
<dbReference type="GO" id="GO:0000287">
    <property type="term" value="F:magnesium ion binding"/>
    <property type="evidence" value="ECO:0007669"/>
    <property type="project" value="UniProtKB-UniRule"/>
</dbReference>
<dbReference type="GO" id="GO:0042823">
    <property type="term" value="P:pyridoxal phosphate biosynthetic process"/>
    <property type="evidence" value="ECO:0007669"/>
    <property type="project" value="UniProtKB-UniRule"/>
</dbReference>
<organism evidence="8 9">
    <name type="scientific">Mariprofundus micogutta</name>
    <dbReference type="NCBI Taxonomy" id="1921010"/>
    <lineage>
        <taxon>Bacteria</taxon>
        <taxon>Pseudomonadati</taxon>
        <taxon>Pseudomonadota</taxon>
        <taxon>Candidatius Mariprofundia</taxon>
        <taxon>Mariprofundales</taxon>
        <taxon>Mariprofundaceae</taxon>
        <taxon>Mariprofundus</taxon>
    </lineage>
</organism>
<dbReference type="InterPro" id="IPR037510">
    <property type="entry name" value="PdxA"/>
</dbReference>
<dbReference type="NCBIfam" id="TIGR00557">
    <property type="entry name" value="pdxA"/>
    <property type="match status" value="1"/>
</dbReference>
<feature type="binding site" evidence="7">
    <location>
        <position position="220"/>
    </location>
    <ligand>
        <name>a divalent metal cation</name>
        <dbReference type="ChEBI" id="CHEBI:60240"/>
        <note>ligand shared between dimeric partners</note>
    </ligand>
</feature>
<dbReference type="GO" id="GO:0008615">
    <property type="term" value="P:pyridoxine biosynthetic process"/>
    <property type="evidence" value="ECO:0007669"/>
    <property type="project" value="UniProtKB-UniRule"/>
</dbReference>
<evidence type="ECO:0000256" key="6">
    <source>
        <dbReference type="ARBA" id="ARBA00023096"/>
    </source>
</evidence>
<evidence type="ECO:0000256" key="4">
    <source>
        <dbReference type="ARBA" id="ARBA00023002"/>
    </source>
</evidence>
<dbReference type="EC" id="1.1.1.262" evidence="7"/>
<feature type="binding site" evidence="7">
    <location>
        <position position="140"/>
    </location>
    <ligand>
        <name>substrate</name>
    </ligand>
</feature>
<dbReference type="GO" id="GO:0008270">
    <property type="term" value="F:zinc ion binding"/>
    <property type="evidence" value="ECO:0007669"/>
    <property type="project" value="UniProtKB-UniRule"/>
</dbReference>
<comment type="subcellular location">
    <subcellularLocation>
        <location evidence="7">Cytoplasm</location>
    </subcellularLocation>
</comment>
<dbReference type="OrthoDB" id="5289496at2"/>
<evidence type="ECO:0000313" key="8">
    <source>
        <dbReference type="EMBL" id="GAV19954.1"/>
    </source>
</evidence>
<dbReference type="AlphaFoldDB" id="A0A1L8CM23"/>
<evidence type="ECO:0000256" key="3">
    <source>
        <dbReference type="ARBA" id="ARBA00022857"/>
    </source>
</evidence>
<dbReference type="Gene3D" id="3.40.718.10">
    <property type="entry name" value="Isopropylmalate Dehydrogenase"/>
    <property type="match status" value="1"/>
</dbReference>
<dbReference type="GO" id="GO:0005737">
    <property type="term" value="C:cytoplasm"/>
    <property type="evidence" value="ECO:0007669"/>
    <property type="project" value="UniProtKB-SubCell"/>
</dbReference>
<comment type="cofactor">
    <cofactor evidence="7">
        <name>Zn(2+)</name>
        <dbReference type="ChEBI" id="CHEBI:29105"/>
    </cofactor>
    <cofactor evidence="7">
        <name>Mg(2+)</name>
        <dbReference type="ChEBI" id="CHEBI:18420"/>
    </cofactor>
    <cofactor evidence="7">
        <name>Co(2+)</name>
        <dbReference type="ChEBI" id="CHEBI:48828"/>
    </cofactor>
    <text evidence="7">Binds 1 divalent metal cation per subunit. Can use ions such as Zn(2+), Mg(2+) or Co(2+).</text>
</comment>
<dbReference type="STRING" id="1921010.MMIC_P0915"/>
<keyword evidence="5 7" id="KW-0520">NAD</keyword>
<proteinExistence type="inferred from homology"/>
<dbReference type="EMBL" id="BDFD01000006">
    <property type="protein sequence ID" value="GAV19954.1"/>
    <property type="molecule type" value="Genomic_DNA"/>
</dbReference>
<feature type="binding site" evidence="7">
    <location>
        <position position="283"/>
    </location>
    <ligand>
        <name>substrate</name>
    </ligand>
</feature>
<dbReference type="HAMAP" id="MF_00536">
    <property type="entry name" value="PdxA"/>
    <property type="match status" value="1"/>
</dbReference>
<dbReference type="InterPro" id="IPR005255">
    <property type="entry name" value="PdxA_fam"/>
</dbReference>
<reference evidence="8 9" key="1">
    <citation type="journal article" date="2017" name="Arch. Microbiol.">
        <title>Mariprofundus micogutta sp. nov., a novel iron-oxidizing zetaproteobacterium isolated from a deep-sea hydrothermal field at the Bayonnaise knoll of the Izu-Ogasawara arc, and a description of Mariprofundales ord. nov. and Zetaproteobacteria classis nov.</title>
        <authorList>
            <person name="Makita H."/>
            <person name="Tanaka E."/>
            <person name="Mitsunobu S."/>
            <person name="Miyazaki M."/>
            <person name="Nunoura T."/>
            <person name="Uematsu K."/>
            <person name="Takaki Y."/>
            <person name="Nishi S."/>
            <person name="Shimamura S."/>
            <person name="Takai K."/>
        </authorList>
    </citation>
    <scope>NUCLEOTIDE SEQUENCE [LARGE SCALE GENOMIC DNA]</scope>
    <source>
        <strain evidence="8 9">ET2</strain>
    </source>
</reference>
<accession>A0A1L8CM23</accession>
<feature type="binding site" evidence="7">
    <location>
        <position position="139"/>
    </location>
    <ligand>
        <name>substrate</name>
    </ligand>
</feature>
<dbReference type="PANTHER" id="PTHR30004">
    <property type="entry name" value="4-HYDROXYTHREONINE-4-PHOSPHATE DEHYDROGENASE"/>
    <property type="match status" value="1"/>
</dbReference>
<keyword evidence="2 7" id="KW-0479">Metal-binding</keyword>
<comment type="similarity">
    <text evidence="7">Belongs to the PdxA family.</text>
</comment>
<keyword evidence="6 7" id="KW-0664">Pyridoxine biosynthesis</keyword>
<feature type="binding site" evidence="7">
    <location>
        <position position="301"/>
    </location>
    <ligand>
        <name>substrate</name>
    </ligand>
</feature>
<evidence type="ECO:0000256" key="5">
    <source>
        <dbReference type="ARBA" id="ARBA00023027"/>
    </source>
</evidence>
<keyword evidence="3 7" id="KW-0521">NADP</keyword>
<keyword evidence="7" id="KW-0460">Magnesium</keyword>
<dbReference type="SUPFAM" id="SSF53659">
    <property type="entry name" value="Isocitrate/Isopropylmalate dehydrogenase-like"/>
    <property type="match status" value="1"/>
</dbReference>
<dbReference type="UniPathway" id="UPA00244">
    <property type="reaction ID" value="UER00312"/>
</dbReference>
<name>A0A1L8CM23_9PROT</name>
<comment type="pathway">
    <text evidence="7">Cofactor biosynthesis; pyridoxine 5'-phosphate biosynthesis; pyridoxine 5'-phosphate from D-erythrose 4-phosphate: step 4/5.</text>
</comment>
<dbReference type="GO" id="GO:0051287">
    <property type="term" value="F:NAD binding"/>
    <property type="evidence" value="ECO:0007669"/>
    <property type="project" value="InterPro"/>
</dbReference>
<feature type="binding site" evidence="7">
    <location>
        <position position="175"/>
    </location>
    <ligand>
        <name>a divalent metal cation</name>
        <dbReference type="ChEBI" id="CHEBI:60240"/>
        <note>ligand shared between dimeric partners</note>
    </ligand>
</feature>
<keyword evidence="7" id="KW-0862">Zinc</keyword>
<keyword evidence="1 7" id="KW-0963">Cytoplasm</keyword>
<comment type="catalytic activity">
    <reaction evidence="7">
        <text>4-(phosphooxy)-L-threonine + NAD(+) = 3-amino-2-oxopropyl phosphate + CO2 + NADH</text>
        <dbReference type="Rhea" id="RHEA:32275"/>
        <dbReference type="ChEBI" id="CHEBI:16526"/>
        <dbReference type="ChEBI" id="CHEBI:57279"/>
        <dbReference type="ChEBI" id="CHEBI:57540"/>
        <dbReference type="ChEBI" id="CHEBI:57945"/>
        <dbReference type="ChEBI" id="CHEBI:58452"/>
        <dbReference type="EC" id="1.1.1.262"/>
    </reaction>
</comment>
<dbReference type="Proteomes" id="UP000231632">
    <property type="component" value="Unassembled WGS sequence"/>
</dbReference>
<dbReference type="PANTHER" id="PTHR30004:SF6">
    <property type="entry name" value="D-THREONATE 4-PHOSPHATE DEHYDROGENASE"/>
    <property type="match status" value="1"/>
</dbReference>
<dbReference type="GO" id="GO:0050897">
    <property type="term" value="F:cobalt ion binding"/>
    <property type="evidence" value="ECO:0007669"/>
    <property type="project" value="UniProtKB-UniRule"/>
</dbReference>
<dbReference type="RefSeq" id="WP_072659287.1">
    <property type="nucleotide sequence ID" value="NZ_BDFD01000006.1"/>
</dbReference>
<keyword evidence="4 7" id="KW-0560">Oxidoreductase</keyword>
<dbReference type="GO" id="GO:0050570">
    <property type="term" value="F:4-hydroxythreonine-4-phosphate dehydrogenase activity"/>
    <property type="evidence" value="ECO:0007669"/>
    <property type="project" value="UniProtKB-UniRule"/>
</dbReference>
<protein>
    <recommendedName>
        <fullName evidence="7">4-hydroxythreonine-4-phosphate dehydrogenase</fullName>
        <ecNumber evidence="7">1.1.1.262</ecNumber>
    </recommendedName>
    <alternativeName>
        <fullName evidence="7">4-(phosphohydroxy)-L-threonine dehydrogenase</fullName>
    </alternativeName>
</protein>
<evidence type="ECO:0000256" key="2">
    <source>
        <dbReference type="ARBA" id="ARBA00022723"/>
    </source>
</evidence>
<sequence length="339" mass="36568">MKPLLLTLGEPGGIGPDCIIRAYKNRPELFDHIIIVTPGLWMEQRATQIDIPTVIFEFSTLNSAIQAKATGLRCWNPVPSHIATGPVVMGKTSQMTAMAVICCIQTAAESCLARHAAGMITGPIEKAVLRSAGFNFPGHTEFLAHLSRQPQAEAETDFVMMLASASLRVALLTTHLAIKHVPETISMQATIDCIRIVQRDLIHRFGIPKPRLALCGLNPHAGEQGHFGREEIEILMPAAESARLDGIDVTDPLPADTAFSATNRHNFDAIICCYHDQALIPIKAISFGESVNVTLGLPFIRTSVDHGTALDLAGSEDVSYSSLVEAIEMAITMAQKASS</sequence>
<evidence type="ECO:0000256" key="1">
    <source>
        <dbReference type="ARBA" id="ARBA00022490"/>
    </source>
</evidence>
<comment type="miscellaneous">
    <text evidence="7">The active site is located at the dimer interface.</text>
</comment>
<feature type="binding site" evidence="7">
    <location>
        <position position="292"/>
    </location>
    <ligand>
        <name>substrate</name>
    </ligand>
</feature>
<feature type="binding site" evidence="7">
    <location>
        <position position="275"/>
    </location>
    <ligand>
        <name>a divalent metal cation</name>
        <dbReference type="ChEBI" id="CHEBI:60240"/>
        <note>ligand shared between dimeric partners</note>
    </ligand>
</feature>
<evidence type="ECO:0000313" key="9">
    <source>
        <dbReference type="Proteomes" id="UP000231632"/>
    </source>
</evidence>
<comment type="function">
    <text evidence="7">Catalyzes the NAD(P)-dependent oxidation of 4-(phosphooxy)-L-threonine (HTP) into 2-amino-3-oxo-4-(phosphooxy)butyric acid which spontaneously decarboxylates to form 3-amino-2-oxopropyl phosphate (AHAP).</text>
</comment>
<evidence type="ECO:0000256" key="7">
    <source>
        <dbReference type="HAMAP-Rule" id="MF_00536"/>
    </source>
</evidence>
<keyword evidence="9" id="KW-1185">Reference proteome</keyword>
<dbReference type="Pfam" id="PF04166">
    <property type="entry name" value="PdxA"/>
    <property type="match status" value="1"/>
</dbReference>
<keyword evidence="7" id="KW-0170">Cobalt</keyword>